<dbReference type="InterPro" id="IPR012349">
    <property type="entry name" value="Split_barrel_FMN-bd"/>
</dbReference>
<gene>
    <name evidence="2" type="ORF">ACFOSH_41715</name>
</gene>
<dbReference type="EMBL" id="JBHRWK010000106">
    <property type="protein sequence ID" value="MFC3455989.1"/>
    <property type="molecule type" value="Genomic_DNA"/>
</dbReference>
<accession>A0ABV7PA53</accession>
<dbReference type="InterPro" id="IPR012312">
    <property type="entry name" value="Hemerythrin-like"/>
</dbReference>
<keyword evidence="3" id="KW-1185">Reference proteome</keyword>
<evidence type="ECO:0000313" key="3">
    <source>
        <dbReference type="Proteomes" id="UP001595645"/>
    </source>
</evidence>
<dbReference type="Pfam" id="PF01814">
    <property type="entry name" value="Hemerythrin"/>
    <property type="match status" value="1"/>
</dbReference>
<dbReference type="Gene3D" id="1.20.120.520">
    <property type="entry name" value="nmb1532 protein domain like"/>
    <property type="match status" value="1"/>
</dbReference>
<dbReference type="RefSeq" id="WP_378246929.1">
    <property type="nucleotide sequence ID" value="NZ_JBHRWK010000106.1"/>
</dbReference>
<evidence type="ECO:0000259" key="1">
    <source>
        <dbReference type="Pfam" id="PF01814"/>
    </source>
</evidence>
<protein>
    <submittedName>
        <fullName evidence="2">Hemerythrin domain-containing protein</fullName>
    </submittedName>
</protein>
<comment type="caution">
    <text evidence="2">The sequence shown here is derived from an EMBL/GenBank/DDBJ whole genome shotgun (WGS) entry which is preliminary data.</text>
</comment>
<proteinExistence type="predicted"/>
<name>A0ABV7PA53_9PSEU</name>
<evidence type="ECO:0000313" key="2">
    <source>
        <dbReference type="EMBL" id="MFC3455989.1"/>
    </source>
</evidence>
<dbReference type="Proteomes" id="UP001595645">
    <property type="component" value="Unassembled WGS sequence"/>
</dbReference>
<sequence length="237" mass="25740">MLITTADAGTGCPRSTHVDCRRSGSGYLAYAPDVDSPWYEDLLVSPQATLEIDGRPHAARAVPLDGGDRGVALYLLEIDAARGRAIADQLLVHHGELRKALAAARAELDGVPIVGLPGLRRELLGHCVTFCNGLRMHHLREDGAFTAIEKAHPGLAPTLNRLREEHETVSHALLDLDELLQGKGELESAALREEFERVANGLEEHFAYEEANLLPALRATAHGRPERPLLSQLGNEP</sequence>
<dbReference type="Gene3D" id="2.30.110.10">
    <property type="entry name" value="Electron Transport, Fmn-binding Protein, Chain A"/>
    <property type="match status" value="1"/>
</dbReference>
<organism evidence="2 3">
    <name type="scientific">Amycolatopsis speibonae</name>
    <dbReference type="NCBI Taxonomy" id="1450224"/>
    <lineage>
        <taxon>Bacteria</taxon>
        <taxon>Bacillati</taxon>
        <taxon>Actinomycetota</taxon>
        <taxon>Actinomycetes</taxon>
        <taxon>Pseudonocardiales</taxon>
        <taxon>Pseudonocardiaceae</taxon>
        <taxon>Amycolatopsis</taxon>
    </lineage>
</organism>
<reference evidence="3" key="1">
    <citation type="journal article" date="2019" name="Int. J. Syst. Evol. Microbiol.">
        <title>The Global Catalogue of Microorganisms (GCM) 10K type strain sequencing project: providing services to taxonomists for standard genome sequencing and annotation.</title>
        <authorList>
            <consortium name="The Broad Institute Genomics Platform"/>
            <consortium name="The Broad Institute Genome Sequencing Center for Infectious Disease"/>
            <person name="Wu L."/>
            <person name="Ma J."/>
        </authorList>
    </citation>
    <scope>NUCLEOTIDE SEQUENCE [LARGE SCALE GENOMIC DNA]</scope>
    <source>
        <strain evidence="3">CGMCC 4.7676</strain>
    </source>
</reference>
<feature type="domain" description="Hemerythrin-like" evidence="1">
    <location>
        <begin position="87"/>
        <end position="217"/>
    </location>
</feature>